<dbReference type="InterPro" id="IPR011330">
    <property type="entry name" value="Glyco_hydro/deAcase_b/a-brl"/>
</dbReference>
<dbReference type="GO" id="GO:0046872">
    <property type="term" value="F:metal ion binding"/>
    <property type="evidence" value="ECO:0007669"/>
    <property type="project" value="UniProtKB-KW"/>
</dbReference>
<dbReference type="Pfam" id="PF01522">
    <property type="entry name" value="Polysacc_deac_1"/>
    <property type="match status" value="1"/>
</dbReference>
<organism evidence="9 10">
    <name type="scientific">Aspergillus ellipticus CBS 707.79</name>
    <dbReference type="NCBI Taxonomy" id="1448320"/>
    <lineage>
        <taxon>Eukaryota</taxon>
        <taxon>Fungi</taxon>
        <taxon>Dikarya</taxon>
        <taxon>Ascomycota</taxon>
        <taxon>Pezizomycotina</taxon>
        <taxon>Eurotiomycetes</taxon>
        <taxon>Eurotiomycetidae</taxon>
        <taxon>Eurotiales</taxon>
        <taxon>Aspergillaceae</taxon>
        <taxon>Aspergillus</taxon>
        <taxon>Aspergillus subgen. Circumdati</taxon>
    </lineage>
</organism>
<keyword evidence="4 9" id="KW-0378">Hydrolase</keyword>
<feature type="domain" description="NodB homology" evidence="8">
    <location>
        <begin position="48"/>
        <end position="231"/>
    </location>
</feature>
<dbReference type="PANTHER" id="PTHR46471">
    <property type="entry name" value="CHITIN DEACETYLASE"/>
    <property type="match status" value="1"/>
</dbReference>
<evidence type="ECO:0000259" key="8">
    <source>
        <dbReference type="PROSITE" id="PS51677"/>
    </source>
</evidence>
<evidence type="ECO:0000256" key="2">
    <source>
        <dbReference type="ARBA" id="ARBA00022723"/>
    </source>
</evidence>
<evidence type="ECO:0000256" key="3">
    <source>
        <dbReference type="ARBA" id="ARBA00022729"/>
    </source>
</evidence>
<evidence type="ECO:0000256" key="5">
    <source>
        <dbReference type="ARBA" id="ARBA00023277"/>
    </source>
</evidence>
<dbReference type="STRING" id="1448320.A0A319DIN1"/>
<feature type="signal peptide" evidence="7">
    <location>
        <begin position="1"/>
        <end position="21"/>
    </location>
</feature>
<keyword evidence="3 7" id="KW-0732">Signal</keyword>
<name>A0A319DIN1_9EURO</name>
<dbReference type="InterPro" id="IPR002509">
    <property type="entry name" value="NODB_dom"/>
</dbReference>
<dbReference type="SUPFAM" id="SSF88713">
    <property type="entry name" value="Glycoside hydrolase/deacetylase"/>
    <property type="match status" value="1"/>
</dbReference>
<dbReference type="VEuPathDB" id="FungiDB:BO71DRAFT_396728"/>
<evidence type="ECO:0000256" key="4">
    <source>
        <dbReference type="ARBA" id="ARBA00022801"/>
    </source>
</evidence>
<dbReference type="PROSITE" id="PS51677">
    <property type="entry name" value="NODB"/>
    <property type="match status" value="1"/>
</dbReference>
<reference evidence="9 10" key="1">
    <citation type="submission" date="2018-02" db="EMBL/GenBank/DDBJ databases">
        <title>The genomes of Aspergillus section Nigri reveals drivers in fungal speciation.</title>
        <authorList>
            <consortium name="DOE Joint Genome Institute"/>
            <person name="Vesth T.C."/>
            <person name="Nybo J."/>
            <person name="Theobald S."/>
            <person name="Brandl J."/>
            <person name="Frisvad J.C."/>
            <person name="Nielsen K.F."/>
            <person name="Lyhne E.K."/>
            <person name="Kogle M.E."/>
            <person name="Kuo A."/>
            <person name="Riley R."/>
            <person name="Clum A."/>
            <person name="Nolan M."/>
            <person name="Lipzen A."/>
            <person name="Salamov A."/>
            <person name="Henrissat B."/>
            <person name="Wiebenga A."/>
            <person name="De vries R.P."/>
            <person name="Grigoriev I.V."/>
            <person name="Mortensen U.H."/>
            <person name="Andersen M.R."/>
            <person name="Baker S.E."/>
        </authorList>
    </citation>
    <scope>NUCLEOTIDE SEQUENCE [LARGE SCALE GENOMIC DNA]</scope>
    <source>
        <strain evidence="9 10">CBS 707.79</strain>
    </source>
</reference>
<dbReference type="GO" id="GO:0005975">
    <property type="term" value="P:carbohydrate metabolic process"/>
    <property type="evidence" value="ECO:0007669"/>
    <property type="project" value="InterPro"/>
</dbReference>
<keyword evidence="10" id="KW-1185">Reference proteome</keyword>
<comment type="cofactor">
    <cofactor evidence="1">
        <name>Co(2+)</name>
        <dbReference type="ChEBI" id="CHEBI:48828"/>
    </cofactor>
</comment>
<feature type="chain" id="PRO_5016289193" evidence="7">
    <location>
        <begin position="22"/>
        <end position="244"/>
    </location>
</feature>
<evidence type="ECO:0000256" key="1">
    <source>
        <dbReference type="ARBA" id="ARBA00001941"/>
    </source>
</evidence>
<dbReference type="AlphaFoldDB" id="A0A319DIN1"/>
<sequence length="244" mass="27221">MTLTSSLINLLLLALATTTYSHPHPHNQTAQSLPVPYGMVLADCAVPGTIALTFDDGPYIYTPALLDILADHGVRATFFVNGYRLTDHIDALQRIVAEGHQLASHTYNHAYLPSLDYANIVSEMQGLEDLLREFVGVVPRYMRPPYLAMDGRVLAAMDDLGYHVIGASIDTKDFERDDPWLIHDSIRRFVDGVNAGGTIVLAHDLYTQTVYTLTRAMLEEIAKRGLHATTVAECMGDPREYWYR</sequence>
<protein>
    <submittedName>
        <fullName evidence="9">Glycoside hydrolase/deacetylase</fullName>
    </submittedName>
</protein>
<gene>
    <name evidence="9" type="ORF">BO71DRAFT_396728</name>
</gene>
<keyword evidence="2" id="KW-0479">Metal-binding</keyword>
<keyword evidence="6" id="KW-0170">Cobalt</keyword>
<dbReference type="GO" id="GO:0016810">
    <property type="term" value="F:hydrolase activity, acting on carbon-nitrogen (but not peptide) bonds"/>
    <property type="evidence" value="ECO:0007669"/>
    <property type="project" value="InterPro"/>
</dbReference>
<dbReference type="OrthoDB" id="2125469at2759"/>
<accession>A0A319DIN1</accession>
<dbReference type="Gene3D" id="3.20.20.370">
    <property type="entry name" value="Glycoside hydrolase/deacetylase"/>
    <property type="match status" value="1"/>
</dbReference>
<dbReference type="Proteomes" id="UP000247810">
    <property type="component" value="Unassembled WGS sequence"/>
</dbReference>
<evidence type="ECO:0000313" key="9">
    <source>
        <dbReference type="EMBL" id="PYH96784.1"/>
    </source>
</evidence>
<evidence type="ECO:0000313" key="10">
    <source>
        <dbReference type="Proteomes" id="UP000247810"/>
    </source>
</evidence>
<evidence type="ECO:0000256" key="6">
    <source>
        <dbReference type="ARBA" id="ARBA00023285"/>
    </source>
</evidence>
<dbReference type="EMBL" id="KZ825833">
    <property type="protein sequence ID" value="PYH96784.1"/>
    <property type="molecule type" value="Genomic_DNA"/>
</dbReference>
<keyword evidence="5" id="KW-0119">Carbohydrate metabolism</keyword>
<proteinExistence type="predicted"/>
<evidence type="ECO:0000256" key="7">
    <source>
        <dbReference type="SAM" id="SignalP"/>
    </source>
</evidence>
<dbReference type="PANTHER" id="PTHR46471:SF2">
    <property type="entry name" value="CHITIN DEACETYLASE-RELATED"/>
    <property type="match status" value="1"/>
</dbReference>
<dbReference type="CDD" id="cd10951">
    <property type="entry name" value="CE4_ClCDA_like"/>
    <property type="match status" value="1"/>
</dbReference>